<dbReference type="Gene3D" id="3.30.565.10">
    <property type="entry name" value="Histidine kinase-like ATPase, C-terminal domain"/>
    <property type="match status" value="1"/>
</dbReference>
<dbReference type="Pfam" id="PF02518">
    <property type="entry name" value="HATPase_c"/>
    <property type="match status" value="1"/>
</dbReference>
<dbReference type="SUPFAM" id="SSF47384">
    <property type="entry name" value="Homodimeric domain of signal transducing histidine kinase"/>
    <property type="match status" value="1"/>
</dbReference>
<dbReference type="Gene3D" id="1.10.287.130">
    <property type="match status" value="1"/>
</dbReference>
<dbReference type="CDD" id="cd16922">
    <property type="entry name" value="HATPase_EvgS-ArcB-TorS-like"/>
    <property type="match status" value="1"/>
</dbReference>
<dbReference type="InterPro" id="IPR035965">
    <property type="entry name" value="PAS-like_dom_sf"/>
</dbReference>
<proteinExistence type="inferred from homology"/>
<evidence type="ECO:0000256" key="20">
    <source>
        <dbReference type="PROSITE-ProRule" id="PRU00169"/>
    </source>
</evidence>
<feature type="domain" description="Histidine kinase" evidence="21">
    <location>
        <begin position="661"/>
        <end position="882"/>
    </location>
</feature>
<dbReference type="FunFam" id="3.30.565.10:FF:000010">
    <property type="entry name" value="Sensor histidine kinase RcsC"/>
    <property type="match status" value="1"/>
</dbReference>
<feature type="domain" description="PAC" evidence="24">
    <location>
        <begin position="346"/>
        <end position="398"/>
    </location>
</feature>
<dbReference type="InterPro" id="IPR013655">
    <property type="entry name" value="PAS_fold_3"/>
</dbReference>
<dbReference type="Proteomes" id="UP000464314">
    <property type="component" value="Chromosome"/>
</dbReference>
<keyword evidence="11" id="KW-0418">Kinase</keyword>
<dbReference type="NCBIfam" id="TIGR00229">
    <property type="entry name" value="sensory_box"/>
    <property type="match status" value="3"/>
</dbReference>
<keyword evidence="12" id="KW-0067">ATP-binding</keyword>
<dbReference type="SUPFAM" id="SSF47226">
    <property type="entry name" value="Histidine-containing phosphotransfer domain, HPT domain"/>
    <property type="match status" value="1"/>
</dbReference>
<dbReference type="SMART" id="SM00448">
    <property type="entry name" value="REC"/>
    <property type="match status" value="1"/>
</dbReference>
<dbReference type="Pfam" id="PF00072">
    <property type="entry name" value="Response_reg"/>
    <property type="match status" value="1"/>
</dbReference>
<evidence type="ECO:0000256" key="15">
    <source>
        <dbReference type="ARBA" id="ARBA00023136"/>
    </source>
</evidence>
<feature type="domain" description="PAS" evidence="23">
    <location>
        <begin position="395"/>
        <end position="437"/>
    </location>
</feature>
<dbReference type="Pfam" id="PF08447">
    <property type="entry name" value="PAS_3"/>
    <property type="match status" value="1"/>
</dbReference>
<keyword evidence="8" id="KW-0808">Transferase</keyword>
<evidence type="ECO:0000259" key="22">
    <source>
        <dbReference type="PROSITE" id="PS50110"/>
    </source>
</evidence>
<dbReference type="PROSITE" id="PS50113">
    <property type="entry name" value="PAC"/>
    <property type="match status" value="1"/>
</dbReference>
<dbReference type="InterPro" id="IPR036890">
    <property type="entry name" value="HATPase_C_sf"/>
</dbReference>
<dbReference type="SUPFAM" id="SSF55785">
    <property type="entry name" value="PYP-like sensor domain (PAS domain)"/>
    <property type="match status" value="5"/>
</dbReference>
<dbReference type="EMBL" id="CP048000">
    <property type="protein sequence ID" value="QHQ62748.1"/>
    <property type="molecule type" value="Genomic_DNA"/>
</dbReference>
<evidence type="ECO:0000256" key="10">
    <source>
        <dbReference type="ARBA" id="ARBA00022741"/>
    </source>
</evidence>
<dbReference type="PRINTS" id="PR00344">
    <property type="entry name" value="BCTRLSENSOR"/>
</dbReference>
<dbReference type="GO" id="GO:0000155">
    <property type="term" value="F:phosphorelay sensor kinase activity"/>
    <property type="evidence" value="ECO:0007669"/>
    <property type="project" value="InterPro"/>
</dbReference>
<dbReference type="CDD" id="cd00130">
    <property type="entry name" value="PAS"/>
    <property type="match status" value="4"/>
</dbReference>
<keyword evidence="13" id="KW-1133">Transmembrane helix</keyword>
<evidence type="ECO:0000256" key="4">
    <source>
        <dbReference type="ARBA" id="ARBA00012438"/>
    </source>
</evidence>
<evidence type="ECO:0000259" key="23">
    <source>
        <dbReference type="PROSITE" id="PS50112"/>
    </source>
</evidence>
<evidence type="ECO:0000256" key="13">
    <source>
        <dbReference type="ARBA" id="ARBA00022989"/>
    </source>
</evidence>
<comment type="subunit">
    <text evidence="17">At low DSF concentrations, interacts with RpfF.</text>
</comment>
<keyword evidence="7 20" id="KW-0597">Phosphoprotein</keyword>
<comment type="function">
    <text evidence="16">May play the central regulatory role in sporulation. It may be an element of the effector pathway responsible for the activation of sporulation genes in response to nutritional stress. Spo0A may act in concert with spo0H (a sigma factor) to control the expression of some genes that are critical to the sporulation process.</text>
</comment>
<dbReference type="SMART" id="SM00388">
    <property type="entry name" value="HisKA"/>
    <property type="match status" value="1"/>
</dbReference>
<evidence type="ECO:0000256" key="8">
    <source>
        <dbReference type="ARBA" id="ARBA00022679"/>
    </source>
</evidence>
<dbReference type="SMART" id="SM00387">
    <property type="entry name" value="HATPase_c"/>
    <property type="match status" value="1"/>
</dbReference>
<dbReference type="SMART" id="SM00091">
    <property type="entry name" value="PAS"/>
    <property type="match status" value="5"/>
</dbReference>
<dbReference type="Gene3D" id="3.30.450.20">
    <property type="entry name" value="PAS domain"/>
    <property type="match status" value="5"/>
</dbReference>
<dbReference type="PANTHER" id="PTHR45339:SF1">
    <property type="entry name" value="HYBRID SIGNAL TRANSDUCTION HISTIDINE KINASE J"/>
    <property type="match status" value="1"/>
</dbReference>
<dbReference type="InterPro" id="IPR003594">
    <property type="entry name" value="HATPase_dom"/>
</dbReference>
<dbReference type="InterPro" id="IPR036097">
    <property type="entry name" value="HisK_dim/P_sf"/>
</dbReference>
<evidence type="ECO:0000256" key="1">
    <source>
        <dbReference type="ARBA" id="ARBA00000085"/>
    </source>
</evidence>
<dbReference type="GO" id="GO:0005886">
    <property type="term" value="C:plasma membrane"/>
    <property type="evidence" value="ECO:0007669"/>
    <property type="project" value="UniProtKB-SubCell"/>
</dbReference>
<evidence type="ECO:0000256" key="7">
    <source>
        <dbReference type="ARBA" id="ARBA00022553"/>
    </source>
</evidence>
<dbReference type="EC" id="2.7.13.3" evidence="4"/>
<evidence type="ECO:0000313" key="26">
    <source>
        <dbReference type="Proteomes" id="UP000464314"/>
    </source>
</evidence>
<dbReference type="InterPro" id="IPR000700">
    <property type="entry name" value="PAS-assoc_C"/>
</dbReference>
<dbReference type="KEGG" id="anr:Ana3638_19830"/>
<evidence type="ECO:0000256" key="18">
    <source>
        <dbReference type="ARBA" id="ARBA00068150"/>
    </source>
</evidence>
<keyword evidence="10" id="KW-0547">Nucleotide-binding</keyword>
<keyword evidence="6" id="KW-1003">Cell membrane</keyword>
<evidence type="ECO:0000256" key="14">
    <source>
        <dbReference type="ARBA" id="ARBA00023012"/>
    </source>
</evidence>
<dbReference type="PROSITE" id="PS50110">
    <property type="entry name" value="RESPONSE_REGULATORY"/>
    <property type="match status" value="1"/>
</dbReference>
<dbReference type="Gene3D" id="3.40.50.2300">
    <property type="match status" value="1"/>
</dbReference>
<dbReference type="SUPFAM" id="SSF52172">
    <property type="entry name" value="CheY-like"/>
    <property type="match status" value="1"/>
</dbReference>
<feature type="domain" description="PAS" evidence="23">
    <location>
        <begin position="3"/>
        <end position="76"/>
    </location>
</feature>
<protein>
    <recommendedName>
        <fullName evidence="19">Circadian input-output histidine kinase CikA</fullName>
        <ecNumber evidence="4">2.7.13.3</ecNumber>
    </recommendedName>
    <alternativeName>
        <fullName evidence="18">Sensory/regulatory protein RpfC</fullName>
    </alternativeName>
    <alternativeName>
        <fullName evidence="5">Stage 0 sporulation protein A homolog</fullName>
    </alternativeName>
</protein>
<evidence type="ECO:0000256" key="19">
    <source>
        <dbReference type="ARBA" id="ARBA00074306"/>
    </source>
</evidence>
<dbReference type="InterPro" id="IPR001610">
    <property type="entry name" value="PAC"/>
</dbReference>
<dbReference type="FunFam" id="1.10.287.130:FF:000002">
    <property type="entry name" value="Two-component osmosensing histidine kinase"/>
    <property type="match status" value="1"/>
</dbReference>
<evidence type="ECO:0000256" key="3">
    <source>
        <dbReference type="ARBA" id="ARBA00006402"/>
    </source>
</evidence>
<dbReference type="PROSITE" id="PS50112">
    <property type="entry name" value="PAS"/>
    <property type="match status" value="3"/>
</dbReference>
<dbReference type="Pfam" id="PF13426">
    <property type="entry name" value="PAS_9"/>
    <property type="match status" value="4"/>
</dbReference>
<comment type="catalytic activity">
    <reaction evidence="1">
        <text>ATP + protein L-histidine = ADP + protein N-phospho-L-histidine.</text>
        <dbReference type="EC" id="2.7.13.3"/>
    </reaction>
</comment>
<dbReference type="SUPFAM" id="SSF55874">
    <property type="entry name" value="ATPase domain of HSP90 chaperone/DNA topoisomerase II/histidine kinase"/>
    <property type="match status" value="1"/>
</dbReference>
<evidence type="ECO:0000259" key="21">
    <source>
        <dbReference type="PROSITE" id="PS50109"/>
    </source>
</evidence>
<evidence type="ECO:0000256" key="9">
    <source>
        <dbReference type="ARBA" id="ARBA00022692"/>
    </source>
</evidence>
<dbReference type="CDD" id="cd17546">
    <property type="entry name" value="REC_hyHK_CKI1_RcsC-like"/>
    <property type="match status" value="1"/>
</dbReference>
<dbReference type="GO" id="GO:0005524">
    <property type="term" value="F:ATP binding"/>
    <property type="evidence" value="ECO:0007669"/>
    <property type="project" value="UniProtKB-KW"/>
</dbReference>
<keyword evidence="26" id="KW-1185">Reference proteome</keyword>
<dbReference type="InterPro" id="IPR003661">
    <property type="entry name" value="HisK_dim/P_dom"/>
</dbReference>
<reference evidence="25 26" key="1">
    <citation type="submission" date="2020-01" db="EMBL/GenBank/DDBJ databases">
        <title>Genome analysis of Anaerocolumna sp. CBA3638.</title>
        <authorList>
            <person name="Kim J."/>
            <person name="Roh S.W."/>
        </authorList>
    </citation>
    <scope>NUCLEOTIDE SEQUENCE [LARGE SCALE GENOMIC DNA]</scope>
    <source>
        <strain evidence="25 26">CBA3638</strain>
    </source>
</reference>
<keyword evidence="15" id="KW-0472">Membrane</keyword>
<dbReference type="AlphaFoldDB" id="A0A6P1TTC7"/>
<dbReference type="InterPro" id="IPR000014">
    <property type="entry name" value="PAS"/>
</dbReference>
<dbReference type="InterPro" id="IPR004358">
    <property type="entry name" value="Sig_transdc_His_kin-like_C"/>
</dbReference>
<keyword evidence="9" id="KW-0812">Transmembrane</keyword>
<evidence type="ECO:0000256" key="17">
    <source>
        <dbReference type="ARBA" id="ARBA00064003"/>
    </source>
</evidence>
<gene>
    <name evidence="25" type="ORF">Ana3638_19830</name>
</gene>
<dbReference type="RefSeq" id="WP_161839569.1">
    <property type="nucleotide sequence ID" value="NZ_CP048000.1"/>
</dbReference>
<comment type="subcellular location">
    <subcellularLocation>
        <location evidence="2">Cell membrane</location>
        <topology evidence="2">Multi-pass membrane protein</topology>
    </subcellularLocation>
</comment>
<organism evidence="25 26">
    <name type="scientific">Anaerocolumna sedimenticola</name>
    <dbReference type="NCBI Taxonomy" id="2696063"/>
    <lineage>
        <taxon>Bacteria</taxon>
        <taxon>Bacillati</taxon>
        <taxon>Bacillota</taxon>
        <taxon>Clostridia</taxon>
        <taxon>Lachnospirales</taxon>
        <taxon>Lachnospiraceae</taxon>
        <taxon>Anaerocolumna</taxon>
    </lineage>
</organism>
<accession>A0A6P1TTC7</accession>
<evidence type="ECO:0000256" key="2">
    <source>
        <dbReference type="ARBA" id="ARBA00004651"/>
    </source>
</evidence>
<dbReference type="InterPro" id="IPR011006">
    <property type="entry name" value="CheY-like_superfamily"/>
</dbReference>
<dbReference type="InterPro" id="IPR005467">
    <property type="entry name" value="His_kinase_dom"/>
</dbReference>
<feature type="domain" description="PAS" evidence="23">
    <location>
        <begin position="273"/>
        <end position="343"/>
    </location>
</feature>
<evidence type="ECO:0000256" key="5">
    <source>
        <dbReference type="ARBA" id="ARBA00018672"/>
    </source>
</evidence>
<evidence type="ECO:0000256" key="6">
    <source>
        <dbReference type="ARBA" id="ARBA00022475"/>
    </source>
</evidence>
<name>A0A6P1TTC7_9FIRM</name>
<comment type="similarity">
    <text evidence="3">In the N-terminal section; belongs to the phytochrome family.</text>
</comment>
<feature type="modified residue" description="4-aspartylphosphate" evidence="20">
    <location>
        <position position="953"/>
    </location>
</feature>
<feature type="domain" description="Response regulatory" evidence="22">
    <location>
        <begin position="904"/>
        <end position="1021"/>
    </location>
</feature>
<keyword evidence="14" id="KW-0902">Two-component regulatory system</keyword>
<evidence type="ECO:0000256" key="11">
    <source>
        <dbReference type="ARBA" id="ARBA00022777"/>
    </source>
</evidence>
<dbReference type="Pfam" id="PF00512">
    <property type="entry name" value="HisKA"/>
    <property type="match status" value="1"/>
</dbReference>
<evidence type="ECO:0000259" key="24">
    <source>
        <dbReference type="PROSITE" id="PS50113"/>
    </source>
</evidence>
<dbReference type="PANTHER" id="PTHR45339">
    <property type="entry name" value="HYBRID SIGNAL TRANSDUCTION HISTIDINE KINASE J"/>
    <property type="match status" value="1"/>
</dbReference>
<dbReference type="InterPro" id="IPR036641">
    <property type="entry name" value="HPT_dom_sf"/>
</dbReference>
<sequence>MENIEFAETTLSCIGDGVISTDLTGNIIYMNQIAEKITGISMSTALGKNFEAVCALYNAVTKLPINNPISYVLQNQVTVGLDNNTVLLTNRFTKYISATCSPVKAADGSLVGAVIVLRDITRLKTLEMQRMDEENNLKAIFNHAPVGMVILNDNLYITQVNDAALQFFNKSREQVVYKHFGDSFYCLKRLENKKGCGHCGDCEIWNAATLAMKQGKATSNIEFNKIFIKDGKKTDCWFRISVAPITINGLRNAVVTLLDITDRKKQEIKIAISRDYCNNILEQIPSCVWKTDEGLVYNYVNKIWSDFTGISYNEAFGYGWSNLIHPEDFDRYMEIRTQAMSNREYYQLEVRIHRYDGTYRWCLEAGAPYYDLDRSFAGYIGSVFDITDRKEAEEVLKRYELLSKNTRDIMLFIDIDGCIIEANKAAAFAYGYTYEELRSINIRNIRSDWSYPLETEQAYSDGIFFETIHCRKDGSIFPVEVSSQSAEIGGRTVLLSIVRDISERKKNQMKILESQSNYRSLFMNMQSGYAYYKLIFNKEQVPIDMRFIEVNESFENLFQTKEKEIIGISFKKIFPQNSDVILEAIYKNAHKLFQGGNVQLEEFFVESYNKWLSISIYSPREKIVVTIVKDITNLKQWEIKLIAAKEAAEAANRAKSEFLANMSHEIRTPINGMLGMVDLTLLTELNEEQKDNLVTAKACANSLLKIINDILDFSKMEVGKLSIENVNFNLKELVEELVKTHSPKVSEKGLMLSLIYNSDIPDFLIGDPNRLRQIINNLISNAMKFTPKGDINLIVDKLRLIQDEIEVKFSIKDTGIGIAETDLKRLFKSFSQIENSYTKQFSGTGLGLAISKQLVELMGGKIYAESEKGKGSTFHFHLKFKIGKSAVKKENLVPTIKKVNRPLDILLVEDDAINRKVVQKILIERGCKVEIACNGKEALALYDQNNYDIILMDIQMPVMNGVETAKQIRIRENGSKHTPIVALTAYALQGDRERFLAHGMDEYLSKPVKHDELFQILENIIINQSNLTDNTPDKVILKDNGEVIFTNRTRSLDNKQSILQLTEIENAITILESAMDNNDLMTIEDMAHEIKLKSNDMDAGELKDSAFRIELAIRRGNLEEAVSHIEKLKSEFKIYQDANV</sequence>
<evidence type="ECO:0000256" key="12">
    <source>
        <dbReference type="ARBA" id="ARBA00022840"/>
    </source>
</evidence>
<dbReference type="Gene3D" id="1.20.120.160">
    <property type="entry name" value="HPT domain"/>
    <property type="match status" value="1"/>
</dbReference>
<dbReference type="PROSITE" id="PS50109">
    <property type="entry name" value="HIS_KIN"/>
    <property type="match status" value="1"/>
</dbReference>
<evidence type="ECO:0000256" key="16">
    <source>
        <dbReference type="ARBA" id="ARBA00024867"/>
    </source>
</evidence>
<dbReference type="CDD" id="cd00082">
    <property type="entry name" value="HisKA"/>
    <property type="match status" value="1"/>
</dbReference>
<dbReference type="InterPro" id="IPR001789">
    <property type="entry name" value="Sig_transdc_resp-reg_receiver"/>
</dbReference>
<evidence type="ECO:0000313" key="25">
    <source>
        <dbReference type="EMBL" id="QHQ62748.1"/>
    </source>
</evidence>
<dbReference type="SMART" id="SM00086">
    <property type="entry name" value="PAC"/>
    <property type="match status" value="3"/>
</dbReference>